<feature type="transmembrane region" description="Helical" evidence="6">
    <location>
        <begin position="291"/>
        <end position="313"/>
    </location>
</feature>
<organism evidence="7 8">
    <name type="scientific">Scyliorhinus torazame</name>
    <name type="common">Cloudy catshark</name>
    <name type="synonym">Catulus torazame</name>
    <dbReference type="NCBI Taxonomy" id="75743"/>
    <lineage>
        <taxon>Eukaryota</taxon>
        <taxon>Metazoa</taxon>
        <taxon>Chordata</taxon>
        <taxon>Craniata</taxon>
        <taxon>Vertebrata</taxon>
        <taxon>Chondrichthyes</taxon>
        <taxon>Elasmobranchii</taxon>
        <taxon>Galeomorphii</taxon>
        <taxon>Galeoidea</taxon>
        <taxon>Carcharhiniformes</taxon>
        <taxon>Scyliorhinidae</taxon>
        <taxon>Scyliorhinus</taxon>
    </lineage>
</organism>
<feature type="transmembrane region" description="Helical" evidence="6">
    <location>
        <begin position="141"/>
        <end position="162"/>
    </location>
</feature>
<evidence type="ECO:0000256" key="4">
    <source>
        <dbReference type="ARBA" id="ARBA00022989"/>
    </source>
</evidence>
<feature type="transmembrane region" description="Helical" evidence="6">
    <location>
        <begin position="320"/>
        <end position="338"/>
    </location>
</feature>
<keyword evidence="4 6" id="KW-1133">Transmembrane helix</keyword>
<feature type="transmembrane region" description="Helical" evidence="6">
    <location>
        <begin position="247"/>
        <end position="271"/>
    </location>
</feature>
<evidence type="ECO:0000256" key="5">
    <source>
        <dbReference type="ARBA" id="ARBA00023136"/>
    </source>
</evidence>
<dbReference type="InterPro" id="IPR010651">
    <property type="entry name" value="Sugar_transport"/>
</dbReference>
<dbReference type="STRING" id="75743.A0A401NJP4"/>
<feature type="transmembrane region" description="Helical" evidence="6">
    <location>
        <begin position="112"/>
        <end position="134"/>
    </location>
</feature>
<dbReference type="PANTHER" id="PTHR16119">
    <property type="entry name" value="TRANSMEMBRANE PROTEIN 144"/>
    <property type="match status" value="1"/>
</dbReference>
<keyword evidence="8" id="KW-1185">Reference proteome</keyword>
<accession>A0A401NJP4</accession>
<evidence type="ECO:0000256" key="2">
    <source>
        <dbReference type="ARBA" id="ARBA00005731"/>
    </source>
</evidence>
<keyword evidence="5 6" id="KW-0472">Membrane</keyword>
<feature type="transmembrane region" description="Helical" evidence="6">
    <location>
        <begin position="56"/>
        <end position="75"/>
    </location>
</feature>
<dbReference type="PANTHER" id="PTHR16119:SF17">
    <property type="entry name" value="TRANSMEMBRANE PROTEIN 144"/>
    <property type="match status" value="1"/>
</dbReference>
<comment type="subcellular location">
    <subcellularLocation>
        <location evidence="1">Membrane</location>
        <topology evidence="1">Multi-pass membrane protein</topology>
    </subcellularLocation>
</comment>
<dbReference type="Proteomes" id="UP000288216">
    <property type="component" value="Unassembled WGS sequence"/>
</dbReference>
<feature type="transmembrane region" description="Helical" evidence="6">
    <location>
        <begin position="344"/>
        <end position="371"/>
    </location>
</feature>
<sequence length="409" mass="44760">MVPGINLRWGSVCHWMRFSNPQKQSQQQILKNGTLEERFTDTKEAIPQNVTGTLPLVKGFVATAIAVICFGSNFVPVKKIDTGDGLFFQWIFCTAIWVVSLVVHLIQQCPQFWPLTMLGGFLWATGNITVIPILKTVGLGMGVLIWATFSLLMGWASSRFGWFGLDVQKVPSPILNYIGTALAALSAGILIFVKTESKEPTAEEKSPLIQDKEMEALQPSSTSSEETSTKQGDACWTDKLNPLQKKLVGCSLAMCAGLLYGSSFVPVLYIKNHAERNETEFFGASQFDMDYVFAYCSGIILTSTIYFLIYCAVKKNKPSVYSTAILPAFFSGLLWGIANSAWFLANYFLGAVITFPLVTAGPAVISLTWGVFYFKEIKGLQNFIILAAVLAVALTGTILIGLSKIEGIA</sequence>
<dbReference type="OMA" id="MFFQWIV"/>
<comment type="similarity">
    <text evidence="2">Belongs to the TMEM144 family.</text>
</comment>
<feature type="transmembrane region" description="Helical" evidence="6">
    <location>
        <begin position="87"/>
        <end position="106"/>
    </location>
</feature>
<evidence type="ECO:0000256" key="1">
    <source>
        <dbReference type="ARBA" id="ARBA00004141"/>
    </source>
</evidence>
<feature type="transmembrane region" description="Helical" evidence="6">
    <location>
        <begin position="174"/>
        <end position="193"/>
    </location>
</feature>
<evidence type="ECO:0000313" key="8">
    <source>
        <dbReference type="Proteomes" id="UP000288216"/>
    </source>
</evidence>
<comment type="caution">
    <text evidence="7">The sequence shown here is derived from an EMBL/GenBank/DDBJ whole genome shotgun (WGS) entry which is preliminary data.</text>
</comment>
<keyword evidence="3 6" id="KW-0812">Transmembrane</keyword>
<dbReference type="OrthoDB" id="426527at2759"/>
<dbReference type="GO" id="GO:0015144">
    <property type="term" value="F:carbohydrate transmembrane transporter activity"/>
    <property type="evidence" value="ECO:0007669"/>
    <property type="project" value="InterPro"/>
</dbReference>
<evidence type="ECO:0000313" key="7">
    <source>
        <dbReference type="EMBL" id="GCB61085.1"/>
    </source>
</evidence>
<gene>
    <name evidence="7" type="ORF">scyTo_0004046</name>
</gene>
<dbReference type="GO" id="GO:0016020">
    <property type="term" value="C:membrane"/>
    <property type="evidence" value="ECO:0007669"/>
    <property type="project" value="UniProtKB-SubCell"/>
</dbReference>
<proteinExistence type="inferred from homology"/>
<evidence type="ECO:0008006" key="9">
    <source>
        <dbReference type="Google" id="ProtNLM"/>
    </source>
</evidence>
<dbReference type="Pfam" id="PF07857">
    <property type="entry name" value="TMEM144"/>
    <property type="match status" value="1"/>
</dbReference>
<evidence type="ECO:0000256" key="6">
    <source>
        <dbReference type="SAM" id="Phobius"/>
    </source>
</evidence>
<reference evidence="7 8" key="1">
    <citation type="journal article" date="2018" name="Nat. Ecol. Evol.">
        <title>Shark genomes provide insights into elasmobranch evolution and the origin of vertebrates.</title>
        <authorList>
            <person name="Hara Y"/>
            <person name="Yamaguchi K"/>
            <person name="Onimaru K"/>
            <person name="Kadota M"/>
            <person name="Koyanagi M"/>
            <person name="Keeley SD"/>
            <person name="Tatsumi K"/>
            <person name="Tanaka K"/>
            <person name="Motone F"/>
            <person name="Kageyama Y"/>
            <person name="Nozu R"/>
            <person name="Adachi N"/>
            <person name="Nishimura O"/>
            <person name="Nakagawa R"/>
            <person name="Tanegashima C"/>
            <person name="Kiyatake I"/>
            <person name="Matsumoto R"/>
            <person name="Murakumo K"/>
            <person name="Nishida K"/>
            <person name="Terakita A"/>
            <person name="Kuratani S"/>
            <person name="Sato K"/>
            <person name="Hyodo S Kuraku.S."/>
        </authorList>
    </citation>
    <scope>NUCLEOTIDE SEQUENCE [LARGE SCALE GENOMIC DNA]</scope>
</reference>
<name>A0A401NJP4_SCYTO</name>
<feature type="transmembrane region" description="Helical" evidence="6">
    <location>
        <begin position="383"/>
        <end position="402"/>
    </location>
</feature>
<dbReference type="AlphaFoldDB" id="A0A401NJP4"/>
<protein>
    <recommendedName>
        <fullName evidence="9">EamA domain-containing protein</fullName>
    </recommendedName>
</protein>
<evidence type="ECO:0000256" key="3">
    <source>
        <dbReference type="ARBA" id="ARBA00022692"/>
    </source>
</evidence>
<dbReference type="InterPro" id="IPR012435">
    <property type="entry name" value="TMEM144"/>
</dbReference>
<dbReference type="EMBL" id="BFAA01001160">
    <property type="protein sequence ID" value="GCB61085.1"/>
    <property type="molecule type" value="Genomic_DNA"/>
</dbReference>